<evidence type="ECO:0000259" key="6">
    <source>
        <dbReference type="PROSITE" id="PS51860"/>
    </source>
</evidence>
<dbReference type="PROSITE" id="PS51860">
    <property type="entry name" value="REM_1"/>
    <property type="match status" value="3"/>
</dbReference>
<proteinExistence type="inferred from homology"/>
<name>A0A3Q2PRM3_FUNHE</name>
<evidence type="ECO:0000313" key="7">
    <source>
        <dbReference type="Ensembl" id="ENSFHEP00000015557.1"/>
    </source>
</evidence>
<dbReference type="FunFam" id="1.10.287.160:FF:000001">
    <property type="entry name" value="Putative serine/threonine-protein kinase N2"/>
    <property type="match status" value="1"/>
</dbReference>
<keyword evidence="2" id="KW-0677">Repeat</keyword>
<dbReference type="InterPro" id="IPR037313">
    <property type="entry name" value="PKN_HR1_1"/>
</dbReference>
<dbReference type="InterPro" id="IPR037317">
    <property type="entry name" value="PKN1_HR1_2"/>
</dbReference>
<feature type="coiled-coil region" evidence="4">
    <location>
        <begin position="65"/>
        <end position="92"/>
    </location>
</feature>
<dbReference type="GO" id="GO:0031267">
    <property type="term" value="F:small GTPase binding"/>
    <property type="evidence" value="ECO:0007669"/>
    <property type="project" value="InterPro"/>
</dbReference>
<dbReference type="Proteomes" id="UP000265000">
    <property type="component" value="Unplaced"/>
</dbReference>
<accession>A0A3Q2PRM3</accession>
<keyword evidence="5" id="KW-1133">Transmembrane helix</keyword>
<dbReference type="SMART" id="SM00742">
    <property type="entry name" value="Hr1"/>
    <property type="match status" value="3"/>
</dbReference>
<comment type="similarity">
    <text evidence="1">Belongs to the protein kinase superfamily. AGC Ser/Thr protein kinase family. PKC subfamily.</text>
</comment>
<dbReference type="GeneTree" id="ENSGT00940000154990"/>
<dbReference type="InterPro" id="IPR035892">
    <property type="entry name" value="C2_domain_sf"/>
</dbReference>
<dbReference type="GO" id="GO:0007165">
    <property type="term" value="P:signal transduction"/>
    <property type="evidence" value="ECO:0007669"/>
    <property type="project" value="InterPro"/>
</dbReference>
<dbReference type="CDD" id="cd11622">
    <property type="entry name" value="HR1_PKN_1"/>
    <property type="match status" value="1"/>
</dbReference>
<dbReference type="Gene3D" id="1.10.287.160">
    <property type="entry name" value="HR1 repeat"/>
    <property type="match status" value="3"/>
</dbReference>
<keyword evidence="5" id="KW-0812">Transmembrane</keyword>
<dbReference type="FunFam" id="1.10.287.160:FF:000003">
    <property type="entry name" value="Putative serine/threonine-protein kinase N2"/>
    <property type="match status" value="1"/>
</dbReference>
<feature type="transmembrane region" description="Helical" evidence="5">
    <location>
        <begin position="554"/>
        <end position="575"/>
    </location>
</feature>
<evidence type="ECO:0000256" key="1">
    <source>
        <dbReference type="ARBA" id="ARBA00005490"/>
    </source>
</evidence>
<feature type="domain" description="REM-1" evidence="6">
    <location>
        <begin position="19"/>
        <end position="95"/>
    </location>
</feature>
<dbReference type="GO" id="GO:0004674">
    <property type="term" value="F:protein serine/threonine kinase activity"/>
    <property type="evidence" value="ECO:0007669"/>
    <property type="project" value="InterPro"/>
</dbReference>
<dbReference type="Pfam" id="PF02185">
    <property type="entry name" value="HR1"/>
    <property type="match status" value="3"/>
</dbReference>
<evidence type="ECO:0000256" key="2">
    <source>
        <dbReference type="ARBA" id="ARBA00022737"/>
    </source>
</evidence>
<evidence type="ECO:0000313" key="8">
    <source>
        <dbReference type="Proteomes" id="UP000265000"/>
    </source>
</evidence>
<keyword evidence="5" id="KW-0472">Membrane</keyword>
<dbReference type="InterPro" id="IPR011072">
    <property type="entry name" value="HR1_rho-bd"/>
</dbReference>
<keyword evidence="8" id="KW-1185">Reference proteome</keyword>
<feature type="domain" description="REM-1" evidence="6">
    <location>
        <begin position="191"/>
        <end position="258"/>
    </location>
</feature>
<evidence type="ECO:0000256" key="3">
    <source>
        <dbReference type="PROSITE-ProRule" id="PRU01207"/>
    </source>
</evidence>
<dbReference type="SUPFAM" id="SSF49562">
    <property type="entry name" value="C2 domain (Calcium/lipid-binding domain, CaLB)"/>
    <property type="match status" value="1"/>
</dbReference>
<dbReference type="STRING" id="8078.ENSFHEP00000015557"/>
<dbReference type="FunFam" id="1.10.287.160:FF:000002">
    <property type="entry name" value="Putative serine/threonine-protein kinase N2"/>
    <property type="match status" value="1"/>
</dbReference>
<reference evidence="7" key="2">
    <citation type="submission" date="2025-09" db="UniProtKB">
        <authorList>
            <consortium name="Ensembl"/>
        </authorList>
    </citation>
    <scope>IDENTIFICATION</scope>
</reference>
<evidence type="ECO:0000256" key="5">
    <source>
        <dbReference type="SAM" id="Phobius"/>
    </source>
</evidence>
<keyword evidence="3 4" id="KW-0175">Coiled coil</keyword>
<evidence type="ECO:0000256" key="4">
    <source>
        <dbReference type="SAM" id="Coils"/>
    </source>
</evidence>
<dbReference type="SUPFAM" id="SSF46585">
    <property type="entry name" value="HR1 repeat"/>
    <property type="match status" value="3"/>
</dbReference>
<dbReference type="CDD" id="cd11630">
    <property type="entry name" value="HR1_PKN1_2"/>
    <property type="match status" value="1"/>
</dbReference>
<feature type="domain" description="REM-1" evidence="6">
    <location>
        <begin position="103"/>
        <end position="184"/>
    </location>
</feature>
<protein>
    <recommendedName>
        <fullName evidence="6">REM-1 domain-containing protein</fullName>
    </recommendedName>
</protein>
<dbReference type="Ensembl" id="ENSFHET00000023691.1">
    <property type="protein sequence ID" value="ENSFHEP00000015557.1"/>
    <property type="gene ID" value="ENSFHEG00000017257.1"/>
</dbReference>
<reference evidence="7" key="1">
    <citation type="submission" date="2025-08" db="UniProtKB">
        <authorList>
            <consortium name="Ensembl"/>
        </authorList>
    </citation>
    <scope>IDENTIFICATION</scope>
</reference>
<sequence length="588" mass="66159">RSSDPDGLSVLEQLGLDQNSDFSDSSVQQLLDEQRERIRREIRKELKIKEGAENLRRATTDKRNAQQVDSQLRSSNRRLDNLHAQLQELDAHIVVKGGEESKGTRTTAVILISTHKERIAALERQLNIELKVKQGVENMIPIYANGSTKDKKMLQTAQQMLQDSKTKIDIIRMQIRKAVQATEAFGNQQPLRIEELRHHYRVEHAVAEGAKNVLRLLGANKVQDKKALSEAQSRLSEASQRLDLLRDSLDQRLAELPEDHPKASIIKEELVLASSPAFTSRHGAPYLQNQYSTLNKPSPLTGTLQVQLLGCVGLLEVVPGRSKGTSVSLPCYSPGDTKSFMRGSKGLYGRSGSVSGKTPSKTEELSSEVSAVLKLDNAVVGQTAWRTVGEQAWDQTFTVELERSRELEIAVYWKDYRSLCALKYLKLEEFLDNQKHRVQLELEPQGLLLAEVIFFNPVIERVPRLQRQKKVFSKQQGKAFLRARQMNVDIGTWVRLLRNAIPTVNNSGTYSPNIVLVRHSRWMGLVVHGSFLMSWTFPSGVYCHVVSGKTVKCFFFSALFASLACFLHFCSLLSLGKKKDLCPFRTSG</sequence>
<dbReference type="AlphaFoldDB" id="A0A3Q2PRM3"/>
<dbReference type="InterPro" id="IPR036274">
    <property type="entry name" value="HR1_rpt_sf"/>
</dbReference>
<organism evidence="7 8">
    <name type="scientific">Fundulus heteroclitus</name>
    <name type="common">Killifish</name>
    <name type="synonym">Mummichog</name>
    <dbReference type="NCBI Taxonomy" id="8078"/>
    <lineage>
        <taxon>Eukaryota</taxon>
        <taxon>Metazoa</taxon>
        <taxon>Chordata</taxon>
        <taxon>Craniata</taxon>
        <taxon>Vertebrata</taxon>
        <taxon>Euteleostomi</taxon>
        <taxon>Actinopterygii</taxon>
        <taxon>Neopterygii</taxon>
        <taxon>Teleostei</taxon>
        <taxon>Neoteleostei</taxon>
        <taxon>Acanthomorphata</taxon>
        <taxon>Ovalentaria</taxon>
        <taxon>Atherinomorphae</taxon>
        <taxon>Cyprinodontiformes</taxon>
        <taxon>Fundulidae</taxon>
        <taxon>Fundulus</taxon>
    </lineage>
</organism>